<reference evidence="2" key="1">
    <citation type="journal article" date="2013" name="Environ. Microbiol.">
        <title>Microbiota from the distal guts of lean and obese adolescents exhibit partial functional redundancy besides clear differences in community structure.</title>
        <authorList>
            <person name="Ferrer M."/>
            <person name="Ruiz A."/>
            <person name="Lanza F."/>
            <person name="Haange S.B."/>
            <person name="Oberbach A."/>
            <person name="Till H."/>
            <person name="Bargiela R."/>
            <person name="Campoy C."/>
            <person name="Segura M.T."/>
            <person name="Richter M."/>
            <person name="von Bergen M."/>
            <person name="Seifert J."/>
            <person name="Suarez A."/>
        </authorList>
    </citation>
    <scope>NUCLEOTIDE SEQUENCE</scope>
</reference>
<comment type="caution">
    <text evidence="2">The sequence shown here is derived from an EMBL/GenBank/DDBJ whole genome shotgun (WGS) entry which is preliminary data.</text>
</comment>
<evidence type="ECO:0000313" key="2">
    <source>
        <dbReference type="EMBL" id="EKC74542.1"/>
    </source>
</evidence>
<name>K1TN36_9ZZZZ</name>
<gene>
    <name evidence="2" type="ORF">OBE_01818</name>
</gene>
<evidence type="ECO:0000256" key="1">
    <source>
        <dbReference type="SAM" id="MobiDB-lite"/>
    </source>
</evidence>
<dbReference type="EMBL" id="AJWZ01001186">
    <property type="protein sequence ID" value="EKC74542.1"/>
    <property type="molecule type" value="Genomic_DNA"/>
</dbReference>
<organism evidence="2">
    <name type="scientific">human gut metagenome</name>
    <dbReference type="NCBI Taxonomy" id="408170"/>
    <lineage>
        <taxon>unclassified sequences</taxon>
        <taxon>metagenomes</taxon>
        <taxon>organismal metagenomes</taxon>
    </lineage>
</organism>
<proteinExistence type="predicted"/>
<protein>
    <submittedName>
        <fullName evidence="2">Uncharacterized protein</fullName>
    </submittedName>
</protein>
<accession>K1TN36</accession>
<dbReference type="AlphaFoldDB" id="K1TN36"/>
<feature type="non-terminal residue" evidence="2">
    <location>
        <position position="1"/>
    </location>
</feature>
<sequence length="39" mass="4247">EAGKAVRQDKEQLLDASDTTKMERQAVDAGTANSMYLFG</sequence>
<feature type="region of interest" description="Disordered" evidence="1">
    <location>
        <begin position="1"/>
        <end position="21"/>
    </location>
</feature>